<dbReference type="SUPFAM" id="SSF55729">
    <property type="entry name" value="Acyl-CoA N-acyltransferases (Nat)"/>
    <property type="match status" value="1"/>
</dbReference>
<keyword evidence="5" id="KW-1185">Reference proteome</keyword>
<evidence type="ECO:0000313" key="4">
    <source>
        <dbReference type="EMBL" id="MFD1465759.1"/>
    </source>
</evidence>
<dbReference type="PANTHER" id="PTHR43877:SF2">
    <property type="entry name" value="AMINOALKYLPHOSPHONATE N-ACETYLTRANSFERASE-RELATED"/>
    <property type="match status" value="1"/>
</dbReference>
<comment type="caution">
    <text evidence="4">The sequence shown here is derived from an EMBL/GenBank/DDBJ whole genome shotgun (WGS) entry which is preliminary data.</text>
</comment>
<name>A0ABW4DM63_9LACO</name>
<dbReference type="EC" id="2.3.-.-" evidence="4"/>
<dbReference type="RefSeq" id="WP_125578733.1">
    <property type="nucleotide sequence ID" value="NZ_JBHTOF010000080.1"/>
</dbReference>
<feature type="domain" description="N-acetyltransferase" evidence="3">
    <location>
        <begin position="3"/>
        <end position="144"/>
    </location>
</feature>
<evidence type="ECO:0000259" key="3">
    <source>
        <dbReference type="PROSITE" id="PS51186"/>
    </source>
</evidence>
<dbReference type="PANTHER" id="PTHR43877">
    <property type="entry name" value="AMINOALKYLPHOSPHONATE N-ACETYLTRANSFERASE-RELATED-RELATED"/>
    <property type="match status" value="1"/>
</dbReference>
<dbReference type="InterPro" id="IPR050832">
    <property type="entry name" value="Bact_Acetyltransf"/>
</dbReference>
<keyword evidence="1 4" id="KW-0808">Transferase</keyword>
<dbReference type="Gene3D" id="3.40.630.30">
    <property type="match status" value="1"/>
</dbReference>
<protein>
    <submittedName>
        <fullName evidence="4">GNAT family N-acetyltransferase</fullName>
        <ecNumber evidence="4">2.3.-.-</ecNumber>
    </submittedName>
</protein>
<evidence type="ECO:0000256" key="2">
    <source>
        <dbReference type="ARBA" id="ARBA00023315"/>
    </source>
</evidence>
<accession>A0ABW4DM63</accession>
<dbReference type="CDD" id="cd04301">
    <property type="entry name" value="NAT_SF"/>
    <property type="match status" value="1"/>
</dbReference>
<gene>
    <name evidence="4" type="ORF">ACFQ4L_06760</name>
</gene>
<evidence type="ECO:0000256" key="1">
    <source>
        <dbReference type="ARBA" id="ARBA00022679"/>
    </source>
</evidence>
<dbReference type="InterPro" id="IPR016181">
    <property type="entry name" value="Acyl_CoA_acyltransferase"/>
</dbReference>
<dbReference type="GO" id="GO:0016746">
    <property type="term" value="F:acyltransferase activity"/>
    <property type="evidence" value="ECO:0007669"/>
    <property type="project" value="UniProtKB-KW"/>
</dbReference>
<dbReference type="EMBL" id="JBHTOF010000080">
    <property type="protein sequence ID" value="MFD1465759.1"/>
    <property type="molecule type" value="Genomic_DNA"/>
</dbReference>
<dbReference type="Proteomes" id="UP001597244">
    <property type="component" value="Unassembled WGS sequence"/>
</dbReference>
<keyword evidence="2 4" id="KW-0012">Acyltransferase</keyword>
<dbReference type="PROSITE" id="PS51186">
    <property type="entry name" value="GNAT"/>
    <property type="match status" value="1"/>
</dbReference>
<dbReference type="InterPro" id="IPR000182">
    <property type="entry name" value="GNAT_dom"/>
</dbReference>
<organism evidence="4 5">
    <name type="scientific">Lapidilactobacillus mulanensis</name>
    <dbReference type="NCBI Taxonomy" id="2485999"/>
    <lineage>
        <taxon>Bacteria</taxon>
        <taxon>Bacillati</taxon>
        <taxon>Bacillota</taxon>
        <taxon>Bacilli</taxon>
        <taxon>Lactobacillales</taxon>
        <taxon>Lactobacillaceae</taxon>
        <taxon>Lapidilactobacillus</taxon>
    </lineage>
</organism>
<reference evidence="5" key="1">
    <citation type="journal article" date="2019" name="Int. J. Syst. Evol. Microbiol.">
        <title>The Global Catalogue of Microorganisms (GCM) 10K type strain sequencing project: providing services to taxonomists for standard genome sequencing and annotation.</title>
        <authorList>
            <consortium name="The Broad Institute Genomics Platform"/>
            <consortium name="The Broad Institute Genome Sequencing Center for Infectious Disease"/>
            <person name="Wu L."/>
            <person name="Ma J."/>
        </authorList>
    </citation>
    <scope>NUCLEOTIDE SEQUENCE [LARGE SCALE GENOMIC DNA]</scope>
    <source>
        <strain evidence="5">CCM 8951</strain>
    </source>
</reference>
<evidence type="ECO:0000313" key="5">
    <source>
        <dbReference type="Proteomes" id="UP001597244"/>
    </source>
</evidence>
<sequence length="144" mass="16396">MTLEIRAAVITDAESLHQVNAEELHYDYALAETQNRLAYILTKDWQKIFVASINGEFAGYVQVSEYLETYGDKMANIMGLAVLSRYQGEGVGKALMHQAELWAQEIGAKGVRLNSGEERKEAHLFYEHIGYTKEKMQAKFKKVF</sequence>
<proteinExistence type="predicted"/>
<dbReference type="Pfam" id="PF00583">
    <property type="entry name" value="Acetyltransf_1"/>
    <property type="match status" value="1"/>
</dbReference>